<dbReference type="Proteomes" id="UP000005143">
    <property type="component" value="Unassembled WGS sequence"/>
</dbReference>
<evidence type="ECO:0008006" key="4">
    <source>
        <dbReference type="Google" id="ProtNLM"/>
    </source>
</evidence>
<sequence>MPASLPSCRPRSSAALALLLALLAVLLVAGPARADQSLTVDFESGPALDTPVSDQYAASAFVTFPATTAARGYEGPRPHRLLDATRARSGSHVANIGTDLCQREASSGEECEFPIAGTVGQLSRTAKAVRVYVGLLAPEPGTVTARLRAYRADGSTIATGAPATVASGRFSSEVAVSSAASDIARFQLLVEGGGAVGIDDLMLTFPDGNGPADVALGLFADQVAVPRGTSVDVPFTATRLNGSDGSLAMSVSGLPVGVTGDFQPNPLTGIMGAGTLRLSAAPNAPAFNQPLPSTIKADPAGNVAAAPAPRTATLPIRVSEGFSLTGPADPSIALARCARQVVPVTLVRDISFRESLTVAVTDLPKGVTATVEPGPTVEPGGPRQVDLKVVFRGTPEQFLPGTAQIVAGVGGASAVPAQSIAVPIGRAERSAQLRAPAEPRLATPQRGRGGTAVELAGTGFCADTGVLVGKGGGRAKDVVVSEDGRTLRFTTPRLAMSGEITILSPGGNAYPVNERVTVSTFRDTAGLRFPNAGVDGLSFGEAVDAFGADELFVTVNPCWPWGSCKVPTPVPDPLALASFAVVQAMVQGTPGRCFGMIRGVQGWLSGRTPLRRFTDSPNPFDIAPVAPDQVDRFSHHGIPRELNSFLDGQQALQFSTEFARTTFGRGNRLPDGVRKIRQTLGAGQLPGLILRNGLRGHAVLVHSVVDYPDGSVDLEVYNPSYPYLITERDDPTQHVQRELTFGTVRIEPDGAHWTFEAGNSATGVSDSWRGDGHDFQPFTHDQIPRDPSLPGLAAALEGLHYLMFGTGGGAAESNGGGPDDDLVPVVQGTAGGNALIRPAKGKRLSHTVRGVRAGRYTQALVGDRQLAKVDVPAAPGVSDTTSEVEDGLAFAAGERAPLRALKVDVGAVVGGRSRIALVEARSGGGDRETVRLDDGATLRYDHRGGATSVSFSLSGERPDGSLETFASGPVRLAAGESLAARPTSWSSLSAVRLSVRDRHGRTRTRVLRNRAHGRGSVAIRDLRVRGGRAGLRLRLAGLPRTAAGGVVLRAVRAGRTVGRRTIALKQARNGVRRISWRLPRAARARGTRLQVQATVVSARGTVRQRAVARVAR</sequence>
<evidence type="ECO:0000256" key="1">
    <source>
        <dbReference type="SAM" id="SignalP"/>
    </source>
</evidence>
<dbReference type="GO" id="GO:0005975">
    <property type="term" value="P:carbohydrate metabolic process"/>
    <property type="evidence" value="ECO:0007669"/>
    <property type="project" value="UniProtKB-ARBA"/>
</dbReference>
<keyword evidence="1" id="KW-0732">Signal</keyword>
<dbReference type="Gene3D" id="2.60.40.10">
    <property type="entry name" value="Immunoglobulins"/>
    <property type="match status" value="1"/>
</dbReference>
<protein>
    <recommendedName>
        <fullName evidence="4">IPT/TIG domain-containing protein</fullName>
    </recommendedName>
</protein>
<dbReference type="PATRIC" id="fig|1097667.3.peg.2956"/>
<keyword evidence="3" id="KW-1185">Reference proteome</keyword>
<evidence type="ECO:0000313" key="3">
    <source>
        <dbReference type="Proteomes" id="UP000005143"/>
    </source>
</evidence>
<evidence type="ECO:0000313" key="2">
    <source>
        <dbReference type="EMBL" id="EHN10222.1"/>
    </source>
</evidence>
<name>H0E824_9ACTN</name>
<dbReference type="InterPro" id="IPR013783">
    <property type="entry name" value="Ig-like_fold"/>
</dbReference>
<gene>
    <name evidence="2" type="ORF">PAI11_29810</name>
</gene>
<dbReference type="AlphaFoldDB" id="H0E824"/>
<proteinExistence type="predicted"/>
<organism evidence="2 3">
    <name type="scientific">Patulibacter medicamentivorans</name>
    <dbReference type="NCBI Taxonomy" id="1097667"/>
    <lineage>
        <taxon>Bacteria</taxon>
        <taxon>Bacillati</taxon>
        <taxon>Actinomycetota</taxon>
        <taxon>Thermoleophilia</taxon>
        <taxon>Solirubrobacterales</taxon>
        <taxon>Patulibacteraceae</taxon>
        <taxon>Patulibacter</taxon>
    </lineage>
</organism>
<dbReference type="OrthoDB" id="9796385at2"/>
<feature type="chain" id="PRO_5003531832" description="IPT/TIG domain-containing protein" evidence="1">
    <location>
        <begin position="35"/>
        <end position="1112"/>
    </location>
</feature>
<reference evidence="2 3" key="1">
    <citation type="journal article" date="2013" name="Biodegradation">
        <title>Quantitative proteomic analysis of ibuprofen-degrading Patulibacter sp. strain I11.</title>
        <authorList>
            <person name="Almeida B."/>
            <person name="Kjeldal H."/>
            <person name="Lolas I."/>
            <person name="Knudsen A.D."/>
            <person name="Carvalho G."/>
            <person name="Nielsen K.L."/>
            <person name="Barreto Crespo M.T."/>
            <person name="Stensballe A."/>
            <person name="Nielsen J.L."/>
        </authorList>
    </citation>
    <scope>NUCLEOTIDE SEQUENCE [LARGE SCALE GENOMIC DNA]</scope>
    <source>
        <strain evidence="2 3">I11</strain>
    </source>
</reference>
<dbReference type="RefSeq" id="WP_007576573.1">
    <property type="nucleotide sequence ID" value="NZ_AGUD01000238.1"/>
</dbReference>
<dbReference type="EMBL" id="AGUD01000238">
    <property type="protein sequence ID" value="EHN10222.1"/>
    <property type="molecule type" value="Genomic_DNA"/>
</dbReference>
<accession>H0E824</accession>
<comment type="caution">
    <text evidence="2">The sequence shown here is derived from an EMBL/GenBank/DDBJ whole genome shotgun (WGS) entry which is preliminary data.</text>
</comment>
<feature type="signal peptide" evidence="1">
    <location>
        <begin position="1"/>
        <end position="34"/>
    </location>
</feature>